<evidence type="ECO:0000256" key="1">
    <source>
        <dbReference type="ARBA" id="ARBA00007068"/>
    </source>
</evidence>
<dbReference type="Proteomes" id="UP000183015">
    <property type="component" value="Unassembled WGS sequence"/>
</dbReference>
<reference evidence="3" key="1">
    <citation type="submission" date="2016-10" db="EMBL/GenBank/DDBJ databases">
        <authorList>
            <person name="Varghese N."/>
        </authorList>
    </citation>
    <scope>NUCLEOTIDE SEQUENCE [LARGE SCALE GENOMIC DNA]</scope>
    <source>
        <strain evidence="3">DSM 45096 / BCRC 16803 / CGMCC 4.1857 / CIP 109030 / JCM 12277 / KCTC 19219 / NBRC 100920 / 33214</strain>
    </source>
</reference>
<evidence type="ECO:0000313" key="3">
    <source>
        <dbReference type="Proteomes" id="UP000183015"/>
    </source>
</evidence>
<dbReference type="STRING" id="235985.SAMN05414137_12315"/>
<name>A0A1H7X734_STRJI</name>
<dbReference type="InterPro" id="IPR005321">
    <property type="entry name" value="Peptidase_S58_DmpA"/>
</dbReference>
<dbReference type="OrthoDB" id="9770388at2"/>
<dbReference type="PANTHER" id="PTHR36512">
    <property type="entry name" value="D-AMINOPEPTIDASE"/>
    <property type="match status" value="1"/>
</dbReference>
<keyword evidence="2" id="KW-0031">Aminopeptidase</keyword>
<accession>A0A1H7X734</accession>
<gene>
    <name evidence="2" type="ORF">SAMN05414137_12315</name>
</gene>
<sequence>MGDLRGRTHTDAFIEAPRTVVTHNDVPAATRGSAGRLRTLGESVGRFPVGRTNTIVDVPGLRVGQTTVTDGQAIFSGVTALVIDDVSPHRPAHAGLFVGNGHGKFVGATQIDELGEVETPIVLTSTLSAFRAADAVVTWVLRTQGEGGGITSVNPVVGEINDSWLSAGDPRPVTAEHVLRAIDSASSDPVELGNVGGGTGACALGFKGGIGSSSRIVSVMGERVTVGALVQANMDGPLRACGNVVLPSDYGLPTAGPATADGSCMVVLAVDAPFDTNTLRRLASRGVFALARVGARFSHGSGDYGLAVSTSLQSERFKPGNDEASVLFEAAMDTVEEAVLDSLLAADTVPSANGRLAAALPARSLSRGGAR</sequence>
<organism evidence="2 3">
    <name type="scientific">Streptacidiphilus jiangxiensis</name>
    <dbReference type="NCBI Taxonomy" id="235985"/>
    <lineage>
        <taxon>Bacteria</taxon>
        <taxon>Bacillati</taxon>
        <taxon>Actinomycetota</taxon>
        <taxon>Actinomycetes</taxon>
        <taxon>Kitasatosporales</taxon>
        <taxon>Streptomycetaceae</taxon>
        <taxon>Streptacidiphilus</taxon>
    </lineage>
</organism>
<protein>
    <submittedName>
        <fullName evidence="2">D-aminopeptidase</fullName>
    </submittedName>
</protein>
<dbReference type="InterPro" id="IPR016117">
    <property type="entry name" value="ArgJ-like_dom_sf"/>
</dbReference>
<keyword evidence="3" id="KW-1185">Reference proteome</keyword>
<dbReference type="GO" id="GO:0004177">
    <property type="term" value="F:aminopeptidase activity"/>
    <property type="evidence" value="ECO:0007669"/>
    <property type="project" value="UniProtKB-KW"/>
</dbReference>
<comment type="similarity">
    <text evidence="1">Belongs to the peptidase S58 family.</text>
</comment>
<dbReference type="RefSeq" id="WP_082015545.1">
    <property type="nucleotide sequence ID" value="NZ_BBPN01000048.1"/>
</dbReference>
<dbReference type="SUPFAM" id="SSF56266">
    <property type="entry name" value="DmpA/ArgJ-like"/>
    <property type="match status" value="1"/>
</dbReference>
<evidence type="ECO:0000313" key="2">
    <source>
        <dbReference type="EMBL" id="SEM29672.1"/>
    </source>
</evidence>
<dbReference type="AlphaFoldDB" id="A0A1H7X734"/>
<dbReference type="EMBL" id="FOAZ01000023">
    <property type="protein sequence ID" value="SEM29672.1"/>
    <property type="molecule type" value="Genomic_DNA"/>
</dbReference>
<keyword evidence="2" id="KW-0378">Hydrolase</keyword>
<dbReference type="eggNOG" id="COG3191">
    <property type="taxonomic scope" value="Bacteria"/>
</dbReference>
<dbReference type="PANTHER" id="PTHR36512:SF3">
    <property type="entry name" value="BLR5678 PROTEIN"/>
    <property type="match status" value="1"/>
</dbReference>
<keyword evidence="2" id="KW-0645">Protease</keyword>
<dbReference type="Pfam" id="PF03576">
    <property type="entry name" value="Peptidase_S58"/>
    <property type="match status" value="1"/>
</dbReference>
<dbReference type="Gene3D" id="3.60.70.12">
    <property type="entry name" value="L-amino peptidase D-ALA esterase/amidase"/>
    <property type="match status" value="1"/>
</dbReference>
<proteinExistence type="inferred from homology"/>